<keyword evidence="1" id="KW-0694">RNA-binding</keyword>
<dbReference type="CDD" id="cd00165">
    <property type="entry name" value="S4"/>
    <property type="match status" value="1"/>
</dbReference>
<dbReference type="GO" id="GO:0003723">
    <property type="term" value="F:RNA binding"/>
    <property type="evidence" value="ECO:0007669"/>
    <property type="project" value="UniProtKB-KW"/>
</dbReference>
<reference evidence="2 3" key="1">
    <citation type="submission" date="2016-11" db="EMBL/GenBank/DDBJ databases">
        <authorList>
            <person name="Jaros S."/>
            <person name="Januszkiewicz K."/>
            <person name="Wedrychowicz H."/>
        </authorList>
    </citation>
    <scope>NUCLEOTIDE SEQUENCE [LARGE SCALE GENOMIC DNA]</scope>
    <source>
        <strain evidence="2 3">DSM 3090</strain>
    </source>
</reference>
<dbReference type="Pfam" id="PF13275">
    <property type="entry name" value="S4_2"/>
    <property type="match status" value="1"/>
</dbReference>
<name>A0A1M6MMV4_9CLOT</name>
<dbReference type="RefSeq" id="WP_072903112.1">
    <property type="nucleotide sequence ID" value="NZ_FRAD01000008.1"/>
</dbReference>
<evidence type="ECO:0000313" key="2">
    <source>
        <dbReference type="EMBL" id="SHJ84754.1"/>
    </source>
</evidence>
<proteinExistence type="predicted"/>
<dbReference type="OrthoDB" id="9811532at2"/>
<dbReference type="EMBL" id="FRAD01000008">
    <property type="protein sequence ID" value="SHJ84754.1"/>
    <property type="molecule type" value="Genomic_DNA"/>
</dbReference>
<dbReference type="Gene3D" id="3.10.290.10">
    <property type="entry name" value="RNA-binding S4 domain"/>
    <property type="match status" value="1"/>
</dbReference>
<evidence type="ECO:0000256" key="1">
    <source>
        <dbReference type="PROSITE-ProRule" id="PRU00182"/>
    </source>
</evidence>
<dbReference type="Proteomes" id="UP000183952">
    <property type="component" value="Unassembled WGS sequence"/>
</dbReference>
<sequence length="68" mass="7679">MKEISINSEFIKLDSFLKWAGITGMGAEGKFLINDGEIKVNGEVEFQRGKKLYKGDIVSYNSEDYKVV</sequence>
<protein>
    <submittedName>
        <fullName evidence="2">Ribosome-associated protein</fullName>
    </submittedName>
</protein>
<dbReference type="SUPFAM" id="SSF55174">
    <property type="entry name" value="Alpha-L RNA-binding motif"/>
    <property type="match status" value="1"/>
</dbReference>
<dbReference type="PROSITE" id="PS50889">
    <property type="entry name" value="S4"/>
    <property type="match status" value="1"/>
</dbReference>
<evidence type="ECO:0000313" key="3">
    <source>
        <dbReference type="Proteomes" id="UP000183952"/>
    </source>
</evidence>
<gene>
    <name evidence="2" type="ORF">SAMN02745248_01074</name>
</gene>
<organism evidence="2 3">
    <name type="scientific">Hathewaya proteolytica DSM 3090</name>
    <dbReference type="NCBI Taxonomy" id="1121331"/>
    <lineage>
        <taxon>Bacteria</taxon>
        <taxon>Bacillati</taxon>
        <taxon>Bacillota</taxon>
        <taxon>Clostridia</taxon>
        <taxon>Eubacteriales</taxon>
        <taxon>Clostridiaceae</taxon>
        <taxon>Hathewaya</taxon>
    </lineage>
</organism>
<dbReference type="InterPro" id="IPR036986">
    <property type="entry name" value="S4_RNA-bd_sf"/>
</dbReference>
<dbReference type="STRING" id="1121331.SAMN02745248_01074"/>
<keyword evidence="3" id="KW-1185">Reference proteome</keyword>
<accession>A0A1M6MMV4</accession>
<dbReference type="AlphaFoldDB" id="A0A1M6MMV4"/>